<organism evidence="6 7">
    <name type="scientific">Nannocystis pusilla</name>
    <dbReference type="NCBI Taxonomy" id="889268"/>
    <lineage>
        <taxon>Bacteria</taxon>
        <taxon>Pseudomonadati</taxon>
        <taxon>Myxococcota</taxon>
        <taxon>Polyangia</taxon>
        <taxon>Nannocystales</taxon>
        <taxon>Nannocystaceae</taxon>
        <taxon>Nannocystis</taxon>
    </lineage>
</organism>
<keyword evidence="2 6" id="KW-0032">Aminotransferase</keyword>
<dbReference type="InterPro" id="IPR015424">
    <property type="entry name" value="PyrdxlP-dep_Trfase"/>
</dbReference>
<evidence type="ECO:0000313" key="6">
    <source>
        <dbReference type="EMBL" id="MCY1011136.1"/>
    </source>
</evidence>
<dbReference type="FunFam" id="3.40.640.10:FF:000004">
    <property type="entry name" value="Acetylornithine aminotransferase"/>
    <property type="match status" value="1"/>
</dbReference>
<comment type="similarity">
    <text evidence="5">Belongs to the class-III pyridoxal-phosphate-dependent aminotransferase family.</text>
</comment>
<evidence type="ECO:0000256" key="1">
    <source>
        <dbReference type="ARBA" id="ARBA00001933"/>
    </source>
</evidence>
<evidence type="ECO:0000256" key="3">
    <source>
        <dbReference type="ARBA" id="ARBA00022679"/>
    </source>
</evidence>
<comment type="caution">
    <text evidence="6">The sequence shown here is derived from an EMBL/GenBank/DDBJ whole genome shotgun (WGS) entry which is preliminary data.</text>
</comment>
<evidence type="ECO:0000256" key="2">
    <source>
        <dbReference type="ARBA" id="ARBA00022576"/>
    </source>
</evidence>
<proteinExistence type="inferred from homology"/>
<dbReference type="PANTHER" id="PTHR11986:SF79">
    <property type="entry name" value="ACETYLORNITHINE AMINOTRANSFERASE, MITOCHONDRIAL"/>
    <property type="match status" value="1"/>
</dbReference>
<dbReference type="PANTHER" id="PTHR11986">
    <property type="entry name" value="AMINOTRANSFERASE CLASS III"/>
    <property type="match status" value="1"/>
</dbReference>
<dbReference type="PIRSF" id="PIRSF000521">
    <property type="entry name" value="Transaminase_4ab_Lys_Orn"/>
    <property type="match status" value="1"/>
</dbReference>
<dbReference type="GO" id="GO:0008483">
    <property type="term" value="F:transaminase activity"/>
    <property type="evidence" value="ECO:0007669"/>
    <property type="project" value="UniProtKB-KW"/>
</dbReference>
<dbReference type="GO" id="GO:0042802">
    <property type="term" value="F:identical protein binding"/>
    <property type="evidence" value="ECO:0007669"/>
    <property type="project" value="TreeGrafter"/>
</dbReference>
<dbReference type="Proteomes" id="UP001150924">
    <property type="component" value="Unassembled WGS sequence"/>
</dbReference>
<sequence length="412" mass="43696">MQELRWPTYALRDLVLEEAVPDERGSLRVRDSAGRVYLDAVNGVGCAPLGHAHPRWVAALTAQMQRLSAAANSFSTEPQRRFAAEIVARMPVPDARAFIATTGTETTEAAIKVALRATGRNTIVAFERAFHGRSLGALACTANTAYRHPYVRCLGESEPAEPFATARVLRLPFGDLDALRRTFAEHGAAIAAVFLEPIQGEAGVYPATREFLVGLHGLCREHGALVGADEVQCGFGRTGSWSAWAHIVGDDPALAPDLMWIAKALGGGFPIGVCLARGDLAQAMGKGTHGTTFGGNPLACAAGLASIDILERDGLLAAAGAQLPTLQAIAREEPCARVQEIRGHGALIGVQVGKPAEQLGAAVGDRMMRDHGVLVTVCGGHTIRLLLPYRAGPDELREVWRAISRSLESEAT</sequence>
<keyword evidence="3" id="KW-0808">Transferase</keyword>
<dbReference type="EMBL" id="JAPNKE010000002">
    <property type="protein sequence ID" value="MCY1011136.1"/>
    <property type="molecule type" value="Genomic_DNA"/>
</dbReference>
<keyword evidence="4 5" id="KW-0663">Pyridoxal phosphate</keyword>
<dbReference type="CDD" id="cd00610">
    <property type="entry name" value="OAT_like"/>
    <property type="match status" value="1"/>
</dbReference>
<dbReference type="Gene3D" id="3.40.640.10">
    <property type="entry name" value="Type I PLP-dependent aspartate aminotransferase-like (Major domain)"/>
    <property type="match status" value="1"/>
</dbReference>
<dbReference type="InterPro" id="IPR005814">
    <property type="entry name" value="Aminotrans_3"/>
</dbReference>
<dbReference type="RefSeq" id="WP_267774385.1">
    <property type="nucleotide sequence ID" value="NZ_JAPNKE010000002.1"/>
</dbReference>
<dbReference type="InterPro" id="IPR050103">
    <property type="entry name" value="Class-III_PLP-dep_AT"/>
</dbReference>
<accession>A0A9X3F478</accession>
<dbReference type="InterPro" id="IPR015422">
    <property type="entry name" value="PyrdxlP-dep_Trfase_small"/>
</dbReference>
<evidence type="ECO:0000256" key="4">
    <source>
        <dbReference type="ARBA" id="ARBA00022898"/>
    </source>
</evidence>
<dbReference type="GO" id="GO:0030170">
    <property type="term" value="F:pyridoxal phosphate binding"/>
    <property type="evidence" value="ECO:0007669"/>
    <property type="project" value="InterPro"/>
</dbReference>
<dbReference type="SUPFAM" id="SSF53383">
    <property type="entry name" value="PLP-dependent transferases"/>
    <property type="match status" value="1"/>
</dbReference>
<name>A0A9X3F478_9BACT</name>
<evidence type="ECO:0000313" key="7">
    <source>
        <dbReference type="Proteomes" id="UP001150924"/>
    </source>
</evidence>
<comment type="cofactor">
    <cofactor evidence="1">
        <name>pyridoxal 5'-phosphate</name>
        <dbReference type="ChEBI" id="CHEBI:597326"/>
    </cofactor>
</comment>
<dbReference type="AlphaFoldDB" id="A0A9X3F478"/>
<protein>
    <submittedName>
        <fullName evidence="6">Aminotransferase class III-fold pyridoxal phosphate-dependent enzyme</fullName>
    </submittedName>
</protein>
<dbReference type="Pfam" id="PF00202">
    <property type="entry name" value="Aminotran_3"/>
    <property type="match status" value="1"/>
</dbReference>
<dbReference type="Gene3D" id="3.90.1150.10">
    <property type="entry name" value="Aspartate Aminotransferase, domain 1"/>
    <property type="match status" value="1"/>
</dbReference>
<reference evidence="6" key="1">
    <citation type="submission" date="2022-11" db="EMBL/GenBank/DDBJ databases">
        <title>Minimal conservation of predation-associated metabolite biosynthetic gene clusters underscores biosynthetic potential of Myxococcota including descriptions for ten novel species: Archangium lansinium sp. nov., Myxococcus landrumus sp. nov., Nannocystis bai.</title>
        <authorList>
            <person name="Ahearne A."/>
            <person name="Stevens C."/>
            <person name="Phillips K."/>
        </authorList>
    </citation>
    <scope>NUCLEOTIDE SEQUENCE</scope>
    <source>
        <strain evidence="6">Na p29</strain>
    </source>
</reference>
<keyword evidence="7" id="KW-1185">Reference proteome</keyword>
<dbReference type="InterPro" id="IPR015421">
    <property type="entry name" value="PyrdxlP-dep_Trfase_major"/>
</dbReference>
<evidence type="ECO:0000256" key="5">
    <source>
        <dbReference type="RuleBase" id="RU003560"/>
    </source>
</evidence>
<gene>
    <name evidence="6" type="ORF">OV079_37370</name>
</gene>